<accession>A0A3R8LDV4</accession>
<dbReference type="Gene3D" id="3.20.20.150">
    <property type="entry name" value="Divalent-metal-dependent TIM barrel enzymes"/>
    <property type="match status" value="1"/>
</dbReference>
<dbReference type="AlphaFoldDB" id="A0A3R8LDV4"/>
<comment type="caution">
    <text evidence="2">The sequence shown here is derived from an EMBL/GenBank/DDBJ whole genome shotgun (WGS) entry which is preliminary data.</text>
</comment>
<name>A0A3R8LDV4_9FIRM</name>
<evidence type="ECO:0000313" key="3">
    <source>
        <dbReference type="Proteomes" id="UP000274920"/>
    </source>
</evidence>
<keyword evidence="2" id="KW-0413">Isomerase</keyword>
<dbReference type="EMBL" id="RHJS01000002">
    <property type="protein sequence ID" value="RRK31262.1"/>
    <property type="molecule type" value="Genomic_DNA"/>
</dbReference>
<gene>
    <name evidence="2" type="ORF">EBB54_07720</name>
</gene>
<dbReference type="Pfam" id="PF01261">
    <property type="entry name" value="AP_endonuc_2"/>
    <property type="match status" value="1"/>
</dbReference>
<dbReference type="PANTHER" id="PTHR12110">
    <property type="entry name" value="HYDROXYPYRUVATE ISOMERASE"/>
    <property type="match status" value="1"/>
</dbReference>
<protein>
    <submittedName>
        <fullName evidence="2">Sugar phosphate isomerase/epimerase</fullName>
    </submittedName>
</protein>
<dbReference type="SUPFAM" id="SSF51658">
    <property type="entry name" value="Xylose isomerase-like"/>
    <property type="match status" value="1"/>
</dbReference>
<dbReference type="InterPro" id="IPR036237">
    <property type="entry name" value="Xyl_isomerase-like_sf"/>
</dbReference>
<dbReference type="Proteomes" id="UP000274920">
    <property type="component" value="Unassembled WGS sequence"/>
</dbReference>
<evidence type="ECO:0000313" key="2">
    <source>
        <dbReference type="EMBL" id="RRK31262.1"/>
    </source>
</evidence>
<feature type="domain" description="Xylose isomerase-like TIM barrel" evidence="1">
    <location>
        <begin position="21"/>
        <end position="270"/>
    </location>
</feature>
<reference evidence="2" key="1">
    <citation type="submission" date="2018-10" db="EMBL/GenBank/DDBJ databases">
        <title>Schaedlerella arabinophila gen. nov. sp. nov., isolated from the mouse intestinal tract and comparative analysis with the genome of the closely related altered Schaedler flora strain ASF502.</title>
        <authorList>
            <person name="Miyake S."/>
            <person name="Soh M."/>
            <person name="Seedorf H."/>
        </authorList>
    </citation>
    <scope>NUCLEOTIDE SEQUENCE [LARGE SCALE GENOMIC DNA]</scope>
    <source>
        <strain evidence="2">DSM 106076</strain>
    </source>
</reference>
<proteinExistence type="predicted"/>
<dbReference type="InterPro" id="IPR013022">
    <property type="entry name" value="Xyl_isomerase-like_TIM-brl"/>
</dbReference>
<dbReference type="InterPro" id="IPR050312">
    <property type="entry name" value="IolE/XylAMocC-like"/>
</dbReference>
<sequence>MKIGVRAHDYGRMEIEKLAEVLRAQGYDGAQLALPKAFEGIRRYEDITPGHLERIRRAFEENRLEIPVFGCYMDLGNPDPVVRDHGVKTLKKCLAYGKEVGAGVVGTETAYPHLNQREKAQWYPYMADSIRRAVEEAVRLDVKLAIEPVYWHPLDSLEALLDVMDKVGEPEHLRMIFDPSNLLEFPDTTDQKAYWGEWLKYAGKYIEAVHVKDFYFDENGGYCPVLLGEGVIQYQEISRWLHENRPDLFLLREEMNPETAAQDLEFMRKL</sequence>
<evidence type="ECO:0000259" key="1">
    <source>
        <dbReference type="Pfam" id="PF01261"/>
    </source>
</evidence>
<dbReference type="PANTHER" id="PTHR12110:SF53">
    <property type="entry name" value="BLR5974 PROTEIN"/>
    <property type="match status" value="1"/>
</dbReference>
<dbReference type="RefSeq" id="WP_125126969.1">
    <property type="nucleotide sequence ID" value="NZ_RHJS01000002.1"/>
</dbReference>
<dbReference type="GO" id="GO:0016853">
    <property type="term" value="F:isomerase activity"/>
    <property type="evidence" value="ECO:0007669"/>
    <property type="project" value="UniProtKB-KW"/>
</dbReference>
<organism evidence="2 3">
    <name type="scientific">Schaedlerella arabinosiphila</name>
    <dbReference type="NCBI Taxonomy" id="2044587"/>
    <lineage>
        <taxon>Bacteria</taxon>
        <taxon>Bacillati</taxon>
        <taxon>Bacillota</taxon>
        <taxon>Clostridia</taxon>
        <taxon>Lachnospirales</taxon>
        <taxon>Lachnospiraceae</taxon>
        <taxon>Schaedlerella</taxon>
    </lineage>
</organism>
<keyword evidence="3" id="KW-1185">Reference proteome</keyword>